<feature type="region of interest" description="Disordered" evidence="1">
    <location>
        <begin position="69"/>
        <end position="91"/>
    </location>
</feature>
<dbReference type="AlphaFoldDB" id="A0A1Q9EGU9"/>
<reference evidence="2 3" key="1">
    <citation type="submission" date="2016-02" db="EMBL/GenBank/DDBJ databases">
        <title>Genome analysis of coral dinoflagellate symbionts highlights evolutionary adaptations to a symbiotic lifestyle.</title>
        <authorList>
            <person name="Aranda M."/>
            <person name="Li Y."/>
            <person name="Liew Y.J."/>
            <person name="Baumgarten S."/>
            <person name="Simakov O."/>
            <person name="Wilson M."/>
            <person name="Piel J."/>
            <person name="Ashoor H."/>
            <person name="Bougouffa S."/>
            <person name="Bajic V.B."/>
            <person name="Ryu T."/>
            <person name="Ravasi T."/>
            <person name="Bayer T."/>
            <person name="Micklem G."/>
            <person name="Kim H."/>
            <person name="Bhak J."/>
            <person name="Lajeunesse T.C."/>
            <person name="Voolstra C.R."/>
        </authorList>
    </citation>
    <scope>NUCLEOTIDE SEQUENCE [LARGE SCALE GENOMIC DNA]</scope>
    <source>
        <strain evidence="2 3">CCMP2467</strain>
    </source>
</reference>
<feature type="non-terminal residue" evidence="2">
    <location>
        <position position="105"/>
    </location>
</feature>
<sequence length="105" mass="11742">MIMAQDDIKFKEATGYSKDDWETWEREPLEAKSGDARWAPALRQKEGCGAAATARRPSPVRIPSFEPVAACGDDIPPDAESDKMDDASRTVMDEVRRALRDAMRE</sequence>
<dbReference type="EMBL" id="LSRX01000156">
    <property type="protein sequence ID" value="OLQ06607.1"/>
    <property type="molecule type" value="Genomic_DNA"/>
</dbReference>
<evidence type="ECO:0000313" key="2">
    <source>
        <dbReference type="EMBL" id="OLQ06607.1"/>
    </source>
</evidence>
<organism evidence="2 3">
    <name type="scientific">Symbiodinium microadriaticum</name>
    <name type="common">Dinoflagellate</name>
    <name type="synonym">Zooxanthella microadriatica</name>
    <dbReference type="NCBI Taxonomy" id="2951"/>
    <lineage>
        <taxon>Eukaryota</taxon>
        <taxon>Sar</taxon>
        <taxon>Alveolata</taxon>
        <taxon>Dinophyceae</taxon>
        <taxon>Suessiales</taxon>
        <taxon>Symbiodiniaceae</taxon>
        <taxon>Symbiodinium</taxon>
    </lineage>
</organism>
<dbReference type="Proteomes" id="UP000186817">
    <property type="component" value="Unassembled WGS sequence"/>
</dbReference>
<feature type="compositionally biased region" description="Basic and acidic residues" evidence="1">
    <location>
        <begin position="80"/>
        <end position="91"/>
    </location>
</feature>
<accession>A0A1Q9EGU9</accession>
<comment type="caution">
    <text evidence="2">The sequence shown here is derived from an EMBL/GenBank/DDBJ whole genome shotgun (WGS) entry which is preliminary data.</text>
</comment>
<proteinExistence type="predicted"/>
<name>A0A1Q9EGU9_SYMMI</name>
<keyword evidence="3" id="KW-1185">Reference proteome</keyword>
<gene>
    <name evidence="2" type="ORF">AK812_SmicGene10060</name>
</gene>
<protein>
    <submittedName>
        <fullName evidence="2">Uncharacterized protein</fullName>
    </submittedName>
</protein>
<evidence type="ECO:0000313" key="3">
    <source>
        <dbReference type="Proteomes" id="UP000186817"/>
    </source>
</evidence>
<evidence type="ECO:0000256" key="1">
    <source>
        <dbReference type="SAM" id="MobiDB-lite"/>
    </source>
</evidence>